<dbReference type="VEuPathDB" id="FungiDB:YALI0_D17534g"/>
<organism evidence="6 8">
    <name type="scientific">Yarrowia lipolytica</name>
    <name type="common">Candida lipolytica</name>
    <dbReference type="NCBI Taxonomy" id="4952"/>
    <lineage>
        <taxon>Eukaryota</taxon>
        <taxon>Fungi</taxon>
        <taxon>Dikarya</taxon>
        <taxon>Ascomycota</taxon>
        <taxon>Saccharomycotina</taxon>
        <taxon>Dipodascomycetes</taxon>
        <taxon>Dipodascales</taxon>
        <taxon>Dipodascales incertae sedis</taxon>
        <taxon>Yarrowia</taxon>
    </lineage>
</organism>
<dbReference type="EMBL" id="KZ859058">
    <property type="protein sequence ID" value="RDW23915.1"/>
    <property type="molecule type" value="Genomic_DNA"/>
</dbReference>
<reference evidence="6 8" key="1">
    <citation type="journal article" date="2016" name="PLoS ONE">
        <title>Sequence Assembly of Yarrowia lipolytica Strain W29/CLIB89 Shows Transposable Element Diversity.</title>
        <authorList>
            <person name="Magnan C."/>
            <person name="Yu J."/>
            <person name="Chang I."/>
            <person name="Jahn E."/>
            <person name="Kanomata Y."/>
            <person name="Wu J."/>
            <person name="Zeller M."/>
            <person name="Oakes M."/>
            <person name="Baldi P."/>
            <person name="Sandmeyer S."/>
        </authorList>
    </citation>
    <scope>NUCLEOTIDE SEQUENCE [LARGE SCALE GENOMIC DNA]</scope>
    <source>
        <strain evidence="6">CLIB89</strain>
        <strain evidence="8">CLIB89(W29)</strain>
    </source>
</reference>
<dbReference type="KEGG" id="yli:2911303"/>
<dbReference type="PROSITE" id="PS51635">
    <property type="entry name" value="PNPLA"/>
    <property type="match status" value="1"/>
</dbReference>
<proteinExistence type="predicted"/>
<keyword evidence="2" id="KW-0442">Lipid degradation</keyword>
<keyword evidence="3" id="KW-0443">Lipid metabolism</keyword>
<dbReference type="OrthoDB" id="10049244at2759"/>
<dbReference type="EMBL" id="CP017556">
    <property type="protein sequence ID" value="AOW04197.1"/>
    <property type="molecule type" value="Genomic_DNA"/>
</dbReference>
<protein>
    <recommendedName>
        <fullName evidence="5">PNPLA domain-containing protein</fullName>
    </recommendedName>
</protein>
<dbReference type="PANTHER" id="PTHR14226">
    <property type="entry name" value="NEUROPATHY TARGET ESTERASE/SWISS CHEESE D.MELANOGASTER"/>
    <property type="match status" value="1"/>
</dbReference>
<dbReference type="InterPro" id="IPR021771">
    <property type="entry name" value="Triacylglycerol_lipase_N"/>
</dbReference>
<dbReference type="GO" id="GO:0016042">
    <property type="term" value="P:lipid catabolic process"/>
    <property type="evidence" value="ECO:0007669"/>
    <property type="project" value="UniProtKB-KW"/>
</dbReference>
<evidence type="ECO:0000256" key="2">
    <source>
        <dbReference type="ARBA" id="ARBA00022963"/>
    </source>
</evidence>
<evidence type="ECO:0000313" key="9">
    <source>
        <dbReference type="Proteomes" id="UP000256601"/>
    </source>
</evidence>
<dbReference type="OMA" id="SWTHASE"/>
<name>A0A1D8NEY4_YARLL</name>
<comment type="caution">
    <text evidence="4">Lacks conserved residue(s) required for the propagation of feature annotation.</text>
</comment>
<dbReference type="InterPro" id="IPR016035">
    <property type="entry name" value="Acyl_Trfase/lysoPLipase"/>
</dbReference>
<dbReference type="VEuPathDB" id="FungiDB:YALI1_D21511g"/>
<dbReference type="GeneID" id="2911303"/>
<dbReference type="GO" id="GO:0004806">
    <property type="term" value="F:triacylglycerol lipase activity"/>
    <property type="evidence" value="ECO:0007669"/>
    <property type="project" value="InterPro"/>
</dbReference>
<evidence type="ECO:0000256" key="1">
    <source>
        <dbReference type="ARBA" id="ARBA00022801"/>
    </source>
</evidence>
<evidence type="ECO:0000313" key="6">
    <source>
        <dbReference type="EMBL" id="AOW04197.1"/>
    </source>
</evidence>
<reference evidence="7 9" key="2">
    <citation type="submission" date="2018-07" db="EMBL/GenBank/DDBJ databases">
        <title>Draft Genome Assemblies for Five Robust Yarrowia lipolytica Strains Exhibiting High Lipid Production and Pentose Sugar Utilization and Sugar Alcohol Secretion from Undetoxified Lignocellulosic Biomass Hydrolysates.</title>
        <authorList>
            <consortium name="DOE Joint Genome Institute"/>
            <person name="Walker C."/>
            <person name="Ryu S."/>
            <person name="Na H."/>
            <person name="Zane M."/>
            <person name="LaButti K."/>
            <person name="Lipzen A."/>
            <person name="Haridas S."/>
            <person name="Barry K."/>
            <person name="Grigoriev I.V."/>
            <person name="Quarterman J."/>
            <person name="Slininger P."/>
            <person name="Dien B."/>
            <person name="Trinh C.T."/>
        </authorList>
    </citation>
    <scope>NUCLEOTIDE SEQUENCE [LARGE SCALE GENOMIC DNA]</scope>
    <source>
        <strain evidence="7 9">YB392</strain>
    </source>
</reference>
<evidence type="ECO:0000313" key="7">
    <source>
        <dbReference type="EMBL" id="RDW23915.1"/>
    </source>
</evidence>
<evidence type="ECO:0000256" key="3">
    <source>
        <dbReference type="ARBA" id="ARBA00023098"/>
    </source>
</evidence>
<sequence length="666" mass="75827">MKSRVAVVLAPVLAPFVAILKNLWVFFTALLELLFDVSWHWMLQSWHWWCSTDQKTLLQLQLDQADTYEEWESIASELDELLGNDVWRQTAASKRYDYRLIAGRLRDFIECRAVGDIATLISRLRSGLLRNLGSISSLQLYTRSYLGSKLLIEEYITEVIDCLKYIKDYGTTGGLDTKGVHFFPKSEQRQLDSEQLTRQKKHKLFYDTRQSFGRTALVLQGGTIFGLTHLGTIKALTLQGLLPGIVTGFKEGAFIAALTGIYVSDLELLETIDSLPDTLNDLYQKYKERLAEENKHKDHSFSNSNSDYDFDYAFDFEQFANTYNVTFSSVTDKVLRSEYPPEVKMYEEFIENQLGDLTFEEAFNKSDRVLNIVAHSHDSSFPTLMNYLTTPNVLIRSACRASMVTAHDEPQTKKACAHLLVKDDDNSVIPYDACKSRRGSSTDVILGPVQEEVDPLDSTANGTNSSGPPKLEITTDTWKRNNADDEDHVDTLPGRVSALPTPSYSMINQGKIVSPYARLSELFNVNHFIVSLSRPYLAPLLAIEGRHRGYHGWRVNLIRVLKLEFEHRLAQFDYIGLLPTIFRRFFIDDKIPGIGPNAEVLIVPELAAGMISDFKKAFSNHDIPEKVRYWTTVGERATWPLVAAIWARTAIEYTLNDMYNQTKRQN</sequence>
<dbReference type="SUPFAM" id="SSF52151">
    <property type="entry name" value="FabD/lysophospholipase-like"/>
    <property type="match status" value="1"/>
</dbReference>
<dbReference type="CDD" id="cd07229">
    <property type="entry name" value="Pat_TGL3_like"/>
    <property type="match status" value="1"/>
</dbReference>
<dbReference type="AlphaFoldDB" id="A0A1D8NEY4"/>
<feature type="domain" description="PNPLA" evidence="5">
    <location>
        <begin position="217"/>
        <end position="435"/>
    </location>
</feature>
<dbReference type="PANTHER" id="PTHR14226:SF44">
    <property type="entry name" value="TRIACYLGLYCEROL LIPASE 3"/>
    <property type="match status" value="1"/>
</dbReference>
<dbReference type="InterPro" id="IPR050301">
    <property type="entry name" value="NTE"/>
</dbReference>
<gene>
    <name evidence="7" type="ORF">B0I71DRAFT_135165</name>
    <name evidence="6" type="ORF">YALI1_D21511g</name>
</gene>
<dbReference type="RefSeq" id="XP_502944.1">
    <property type="nucleotide sequence ID" value="XM_502944.1"/>
</dbReference>
<evidence type="ECO:0000259" key="5">
    <source>
        <dbReference type="PROSITE" id="PS51635"/>
    </source>
</evidence>
<dbReference type="Pfam" id="PF01734">
    <property type="entry name" value="Patatin"/>
    <property type="match status" value="1"/>
</dbReference>
<dbReference type="Pfam" id="PF11815">
    <property type="entry name" value="DUF3336"/>
    <property type="match status" value="1"/>
</dbReference>
<dbReference type="Gene3D" id="3.40.1090.10">
    <property type="entry name" value="Cytosolic phospholipase A2 catalytic domain"/>
    <property type="match status" value="1"/>
</dbReference>
<accession>A0A1D8NEY4</accession>
<dbReference type="Proteomes" id="UP000256601">
    <property type="component" value="Unassembled WGS sequence"/>
</dbReference>
<evidence type="ECO:0000256" key="4">
    <source>
        <dbReference type="PROSITE-ProRule" id="PRU01161"/>
    </source>
</evidence>
<dbReference type="GO" id="GO:0006641">
    <property type="term" value="P:triglyceride metabolic process"/>
    <property type="evidence" value="ECO:0007669"/>
    <property type="project" value="UniProtKB-ARBA"/>
</dbReference>
<dbReference type="InterPro" id="IPR002641">
    <property type="entry name" value="PNPLA_dom"/>
</dbReference>
<keyword evidence="1" id="KW-0378">Hydrolase</keyword>
<dbReference type="eggNOG" id="KOG2214">
    <property type="taxonomic scope" value="Eukaryota"/>
</dbReference>
<dbReference type="Proteomes" id="UP000182444">
    <property type="component" value="Chromosome 1D"/>
</dbReference>
<evidence type="ECO:0000313" key="8">
    <source>
        <dbReference type="Proteomes" id="UP000182444"/>
    </source>
</evidence>